<dbReference type="Pfam" id="PF02518">
    <property type="entry name" value="HATPase_c"/>
    <property type="match status" value="1"/>
</dbReference>
<evidence type="ECO:0000256" key="3">
    <source>
        <dbReference type="ARBA" id="ARBA00022553"/>
    </source>
</evidence>
<keyword evidence="3" id="KW-0597">Phosphoprotein</keyword>
<evidence type="ECO:0000313" key="11">
    <source>
        <dbReference type="EMBL" id="QVI24007.1"/>
    </source>
</evidence>
<keyword evidence="4" id="KW-0808">Transferase</keyword>
<evidence type="ECO:0000259" key="10">
    <source>
        <dbReference type="SMART" id="SM00387"/>
    </source>
</evidence>
<dbReference type="SMART" id="SM00387">
    <property type="entry name" value="HATPase_c"/>
    <property type="match status" value="1"/>
</dbReference>
<proteinExistence type="predicted"/>
<accession>A0ABX8CVS8</accession>
<dbReference type="Pfam" id="PF07730">
    <property type="entry name" value="HisKA_3"/>
    <property type="match status" value="1"/>
</dbReference>
<evidence type="ECO:0000256" key="4">
    <source>
        <dbReference type="ARBA" id="ARBA00022679"/>
    </source>
</evidence>
<dbReference type="PANTHER" id="PTHR24421">
    <property type="entry name" value="NITRATE/NITRITE SENSOR PROTEIN NARX-RELATED"/>
    <property type="match status" value="1"/>
</dbReference>
<comment type="catalytic activity">
    <reaction evidence="1">
        <text>ATP + protein L-histidine = ADP + protein N-phospho-L-histidine.</text>
        <dbReference type="EC" id="2.7.13.3"/>
    </reaction>
</comment>
<dbReference type="InterPro" id="IPR050482">
    <property type="entry name" value="Sensor_HK_TwoCompSys"/>
</dbReference>
<keyword evidence="9" id="KW-1133">Transmembrane helix</keyword>
<evidence type="ECO:0000256" key="8">
    <source>
        <dbReference type="ARBA" id="ARBA00023012"/>
    </source>
</evidence>
<dbReference type="InterPro" id="IPR011712">
    <property type="entry name" value="Sig_transdc_His_kin_sub3_dim/P"/>
</dbReference>
<feature type="domain" description="Histidine kinase/HSP90-like ATPase" evidence="10">
    <location>
        <begin position="309"/>
        <end position="399"/>
    </location>
</feature>
<evidence type="ECO:0000256" key="7">
    <source>
        <dbReference type="ARBA" id="ARBA00022840"/>
    </source>
</evidence>
<dbReference type="InterPro" id="IPR003594">
    <property type="entry name" value="HATPase_dom"/>
</dbReference>
<keyword evidence="12" id="KW-1185">Reference proteome</keyword>
<name>A0ABX8CVS8_9NOCA</name>
<evidence type="ECO:0000256" key="5">
    <source>
        <dbReference type="ARBA" id="ARBA00022741"/>
    </source>
</evidence>
<evidence type="ECO:0000313" key="12">
    <source>
        <dbReference type="Proteomes" id="UP000683310"/>
    </source>
</evidence>
<dbReference type="Gene3D" id="1.20.5.1930">
    <property type="match status" value="1"/>
</dbReference>
<gene>
    <name evidence="11" type="ORF">KHQ06_15170</name>
</gene>
<keyword evidence="5" id="KW-0547">Nucleotide-binding</keyword>
<feature type="transmembrane region" description="Helical" evidence="9">
    <location>
        <begin position="16"/>
        <end position="35"/>
    </location>
</feature>
<dbReference type="Proteomes" id="UP000683310">
    <property type="component" value="Chromosome"/>
</dbReference>
<keyword evidence="9" id="KW-0472">Membrane</keyword>
<dbReference type="GO" id="GO:0016301">
    <property type="term" value="F:kinase activity"/>
    <property type="evidence" value="ECO:0007669"/>
    <property type="project" value="UniProtKB-KW"/>
</dbReference>
<feature type="transmembrane region" description="Helical" evidence="9">
    <location>
        <begin position="55"/>
        <end position="74"/>
    </location>
</feature>
<evidence type="ECO:0000256" key="1">
    <source>
        <dbReference type="ARBA" id="ARBA00000085"/>
    </source>
</evidence>
<evidence type="ECO:0000256" key="6">
    <source>
        <dbReference type="ARBA" id="ARBA00022777"/>
    </source>
</evidence>
<feature type="transmembrane region" description="Helical" evidence="9">
    <location>
        <begin position="103"/>
        <end position="123"/>
    </location>
</feature>
<dbReference type="EMBL" id="CP074371">
    <property type="protein sequence ID" value="QVI24007.1"/>
    <property type="molecule type" value="Genomic_DNA"/>
</dbReference>
<dbReference type="EC" id="2.7.13.3" evidence="2"/>
<feature type="transmembrane region" description="Helical" evidence="9">
    <location>
        <begin position="130"/>
        <end position="150"/>
    </location>
</feature>
<reference evidence="11 12" key="1">
    <citation type="submission" date="2021-04" db="EMBL/GenBank/DDBJ databases">
        <title>Nocardia tengchongensis.</title>
        <authorList>
            <person name="Zhuang k."/>
            <person name="Ran Y."/>
            <person name="Li W."/>
        </authorList>
    </citation>
    <scope>NUCLEOTIDE SEQUENCE [LARGE SCALE GENOMIC DNA]</scope>
    <source>
        <strain evidence="11 12">CFH S0057</strain>
    </source>
</reference>
<keyword evidence="7" id="KW-0067">ATP-binding</keyword>
<evidence type="ECO:0000256" key="2">
    <source>
        <dbReference type="ARBA" id="ARBA00012438"/>
    </source>
</evidence>
<keyword evidence="8" id="KW-0902">Two-component regulatory system</keyword>
<dbReference type="InterPro" id="IPR036890">
    <property type="entry name" value="HATPase_C_sf"/>
</dbReference>
<dbReference type="Gene3D" id="3.30.565.10">
    <property type="entry name" value="Histidine kinase-like ATPase, C-terminal domain"/>
    <property type="match status" value="1"/>
</dbReference>
<organism evidence="11 12">
    <name type="scientific">Nocardia tengchongensis</name>
    <dbReference type="NCBI Taxonomy" id="2055889"/>
    <lineage>
        <taxon>Bacteria</taxon>
        <taxon>Bacillati</taxon>
        <taxon>Actinomycetota</taxon>
        <taxon>Actinomycetes</taxon>
        <taxon>Mycobacteriales</taxon>
        <taxon>Nocardiaceae</taxon>
        <taxon>Nocardia</taxon>
    </lineage>
</organism>
<dbReference type="PANTHER" id="PTHR24421:SF10">
    <property type="entry name" value="NITRATE_NITRITE SENSOR PROTEIN NARQ"/>
    <property type="match status" value="1"/>
</dbReference>
<dbReference type="CDD" id="cd16917">
    <property type="entry name" value="HATPase_UhpB-NarQ-NarX-like"/>
    <property type="match status" value="1"/>
</dbReference>
<evidence type="ECO:0000256" key="9">
    <source>
        <dbReference type="SAM" id="Phobius"/>
    </source>
</evidence>
<feature type="transmembrane region" description="Helical" evidence="9">
    <location>
        <begin position="156"/>
        <end position="174"/>
    </location>
</feature>
<protein>
    <recommendedName>
        <fullName evidence="2">histidine kinase</fullName>
        <ecNumber evidence="2">2.7.13.3</ecNumber>
    </recommendedName>
</protein>
<sequence length="401" mass="42127">MPVTPHPPLITRLPPGFWLVLDTVFGALVALWSIVELREVSRDPDPLGRGLPHPGPAALALAVGTIIALGVVIALRRRAPLGGSLALLATWVVFVAVDGRYWFAVVVCTTTIVAATMVVYLLASTRGTWIGLKALGVAVAAGALTLVGHADLRQGGSLAAIATASAWAIGYTVARHRAYRTDLARHERRLVHAEFVEQRLEIARELHDVIAHSMSVVSIQSGYGLYVLDRDPAQARSALDAIQATSQTSIRELRNLLAVLRAGSGDGGPDGLVPTPRLADLDTVIGRTEDAGVQVDLRITGTARPLTAGMEVNVYRIIQEALTNVVKHADATTARVRVDYGANELAVEIHDDGCGGPAAPDGHGLSGMRERVAIYGGRFSAGAGPDTGFLVSACLPMGGLG</sequence>
<keyword evidence="9" id="KW-0812">Transmembrane</keyword>
<dbReference type="SUPFAM" id="SSF55874">
    <property type="entry name" value="ATPase domain of HSP90 chaperone/DNA topoisomerase II/histidine kinase"/>
    <property type="match status" value="1"/>
</dbReference>
<feature type="transmembrane region" description="Helical" evidence="9">
    <location>
        <begin position="81"/>
        <end position="97"/>
    </location>
</feature>
<keyword evidence="6 11" id="KW-0418">Kinase</keyword>